<feature type="transmembrane region" description="Helical" evidence="1">
    <location>
        <begin position="298"/>
        <end position="317"/>
    </location>
</feature>
<dbReference type="PANTHER" id="PTHR38937:SF2">
    <property type="entry name" value="MEMBRANE PROTEIN OF ER BODY-LIKE PROTEIN ISOFORM X1"/>
    <property type="match status" value="1"/>
</dbReference>
<dbReference type="AlphaFoldDB" id="A0A6A4PPH6"/>
<protein>
    <submittedName>
        <fullName evidence="2">Uncharacterized protein</fullName>
    </submittedName>
</protein>
<keyword evidence="3" id="KW-1185">Reference proteome</keyword>
<keyword evidence="1" id="KW-1133">Transmembrane helix</keyword>
<dbReference type="EMBL" id="WOCE01000012">
    <property type="protein sequence ID" value="KAE9603379.1"/>
    <property type="molecule type" value="Genomic_DNA"/>
</dbReference>
<name>A0A6A4PPH6_LUPAL</name>
<feature type="transmembrane region" description="Helical" evidence="1">
    <location>
        <begin position="264"/>
        <end position="286"/>
    </location>
</feature>
<evidence type="ECO:0000256" key="1">
    <source>
        <dbReference type="SAM" id="Phobius"/>
    </source>
</evidence>
<accession>A0A6A4PPH6</accession>
<dbReference type="OrthoDB" id="1924921at2759"/>
<keyword evidence="1" id="KW-0812">Transmembrane</keyword>
<evidence type="ECO:0000313" key="2">
    <source>
        <dbReference type="EMBL" id="KAE9603379.1"/>
    </source>
</evidence>
<reference evidence="3" key="1">
    <citation type="journal article" date="2020" name="Nat. Commun.">
        <title>Genome sequence of the cluster root forming white lupin.</title>
        <authorList>
            <person name="Hufnagel B."/>
            <person name="Marques A."/>
            <person name="Soriano A."/>
            <person name="Marques L."/>
            <person name="Divol F."/>
            <person name="Doumas P."/>
            <person name="Sallet E."/>
            <person name="Mancinotti D."/>
            <person name="Carrere S."/>
            <person name="Marande W."/>
            <person name="Arribat S."/>
            <person name="Keller J."/>
            <person name="Huneau C."/>
            <person name="Blein T."/>
            <person name="Aime D."/>
            <person name="Laguerre M."/>
            <person name="Taylor J."/>
            <person name="Schubert V."/>
            <person name="Nelson M."/>
            <person name="Geu-Flores F."/>
            <person name="Crespi M."/>
            <person name="Gallardo-Guerrero K."/>
            <person name="Delaux P.-M."/>
            <person name="Salse J."/>
            <person name="Berges H."/>
            <person name="Guyot R."/>
            <person name="Gouzy J."/>
            <person name="Peret B."/>
        </authorList>
    </citation>
    <scope>NUCLEOTIDE SEQUENCE [LARGE SCALE GENOMIC DNA]</scope>
    <source>
        <strain evidence="3">cv. Amiga</strain>
    </source>
</reference>
<evidence type="ECO:0000313" key="3">
    <source>
        <dbReference type="Proteomes" id="UP000447434"/>
    </source>
</evidence>
<comment type="caution">
    <text evidence="2">The sequence shown here is derived from an EMBL/GenBank/DDBJ whole genome shotgun (WGS) entry which is preliminary data.</text>
</comment>
<dbReference type="InterPro" id="IPR052843">
    <property type="entry name" value="ER_body_metal_sequester"/>
</dbReference>
<proteinExistence type="predicted"/>
<sequence>MVCIGSILGNNVTSQDTKGTVAPRKKHLWNNWAVIGEAHEVSILKQPKIDPSSKNSDWRVIMPANNDLTLEVNVDGRDTGIGSILVNNVTSQDPKGQVALRKKHLWNNWAVISEIHESSILNQPEMDHSSKYSDWRVIMPTNNRQHEITLEVNVEGGNTAPIPYGVPALVEKVTNDNALEILKSIVYGGLTQSLASLTVVTSASSADATILSIVTLALANLISGLFIFVYNLAELKDEQPRRAKNETEAPVDRYNELLGQRKNFYVHAFIAIISFIVFGLMAPLVYGFSFHENGDKDLKLVAVIGVSLLCMTLLSIAKAYTNKSNTFVAYFKTVIYYVSNGAVSSVISYLAGDLVKNLLEKVPWFEPSSNFGLQVPGMSVQKSGWNSNII</sequence>
<organism evidence="2 3">
    <name type="scientific">Lupinus albus</name>
    <name type="common">White lupine</name>
    <name type="synonym">Lupinus termis</name>
    <dbReference type="NCBI Taxonomy" id="3870"/>
    <lineage>
        <taxon>Eukaryota</taxon>
        <taxon>Viridiplantae</taxon>
        <taxon>Streptophyta</taxon>
        <taxon>Embryophyta</taxon>
        <taxon>Tracheophyta</taxon>
        <taxon>Spermatophyta</taxon>
        <taxon>Magnoliopsida</taxon>
        <taxon>eudicotyledons</taxon>
        <taxon>Gunneridae</taxon>
        <taxon>Pentapetalae</taxon>
        <taxon>rosids</taxon>
        <taxon>fabids</taxon>
        <taxon>Fabales</taxon>
        <taxon>Fabaceae</taxon>
        <taxon>Papilionoideae</taxon>
        <taxon>50 kb inversion clade</taxon>
        <taxon>genistoids sensu lato</taxon>
        <taxon>core genistoids</taxon>
        <taxon>Genisteae</taxon>
        <taxon>Lupinus</taxon>
    </lineage>
</organism>
<dbReference type="Proteomes" id="UP000447434">
    <property type="component" value="Chromosome 12"/>
</dbReference>
<feature type="transmembrane region" description="Helical" evidence="1">
    <location>
        <begin position="210"/>
        <end position="233"/>
    </location>
</feature>
<feature type="transmembrane region" description="Helical" evidence="1">
    <location>
        <begin position="329"/>
        <end position="351"/>
    </location>
</feature>
<dbReference type="PANTHER" id="PTHR38937">
    <property type="entry name" value="MEMBRANE PROTEIN OF ER BODY-LIKE PROTEIN"/>
    <property type="match status" value="1"/>
</dbReference>
<keyword evidence="1" id="KW-0472">Membrane</keyword>
<gene>
    <name evidence="2" type="ORF">Lalb_Chr12g0209891</name>
</gene>